<gene>
    <name evidence="1" type="ORF">E0F88_31985</name>
</gene>
<keyword evidence="2" id="KW-1185">Reference proteome</keyword>
<organism evidence="1 2">
    <name type="scientific">Dyadobacter psychrotolerans</name>
    <dbReference type="NCBI Taxonomy" id="2541721"/>
    <lineage>
        <taxon>Bacteria</taxon>
        <taxon>Pseudomonadati</taxon>
        <taxon>Bacteroidota</taxon>
        <taxon>Cytophagia</taxon>
        <taxon>Cytophagales</taxon>
        <taxon>Spirosomataceae</taxon>
        <taxon>Dyadobacter</taxon>
    </lineage>
</organism>
<name>A0A4R5D5C7_9BACT</name>
<dbReference type="RefSeq" id="WP_131962610.1">
    <property type="nucleotide sequence ID" value="NZ_SMFL01000024.1"/>
</dbReference>
<evidence type="ECO:0000313" key="2">
    <source>
        <dbReference type="Proteomes" id="UP000294850"/>
    </source>
</evidence>
<dbReference type="EMBL" id="SMFL01000024">
    <property type="protein sequence ID" value="TDE08652.1"/>
    <property type="molecule type" value="Genomic_DNA"/>
</dbReference>
<comment type="caution">
    <text evidence="1">The sequence shown here is derived from an EMBL/GenBank/DDBJ whole genome shotgun (WGS) entry which is preliminary data.</text>
</comment>
<sequence length="187" mass="21535">MNNYIKILLYLKQFEGDAKHHNVELILDDIPLKTLGSILYELKEQDFVKFKGREQRFDSFIYTHNRFSGESTIEESPFNELNKLPPDPYEAMITFKGSRYLKEELEMQQAGKYNINVDNGSTANLILESTSSTITSHSHVKDRIEKIADTLKSDTSISELVKTEVLIILNQAMLEMTQENKVILISK</sequence>
<dbReference type="OrthoDB" id="981377at2"/>
<protein>
    <submittedName>
        <fullName evidence="1">Uncharacterized protein</fullName>
    </submittedName>
</protein>
<dbReference type="Proteomes" id="UP000294850">
    <property type="component" value="Unassembled WGS sequence"/>
</dbReference>
<dbReference type="AlphaFoldDB" id="A0A4R5D5C7"/>
<proteinExistence type="predicted"/>
<evidence type="ECO:0000313" key="1">
    <source>
        <dbReference type="EMBL" id="TDE08652.1"/>
    </source>
</evidence>
<accession>A0A4R5D5C7</accession>
<reference evidence="1 2" key="1">
    <citation type="submission" date="2019-03" db="EMBL/GenBank/DDBJ databases">
        <title>Dyadobacter AR-3-6 sp. nov., isolated from arctic soil.</title>
        <authorList>
            <person name="Chaudhary D.K."/>
        </authorList>
    </citation>
    <scope>NUCLEOTIDE SEQUENCE [LARGE SCALE GENOMIC DNA]</scope>
    <source>
        <strain evidence="1 2">AR-3-6</strain>
    </source>
</reference>